<feature type="domain" description="Reverse transcriptase Ty1/copia-type" evidence="2">
    <location>
        <begin position="165"/>
        <end position="270"/>
    </location>
</feature>
<dbReference type="Pfam" id="PF07727">
    <property type="entry name" value="RVT_2"/>
    <property type="match status" value="1"/>
</dbReference>
<feature type="compositionally biased region" description="Polar residues" evidence="1">
    <location>
        <begin position="53"/>
        <end position="75"/>
    </location>
</feature>
<dbReference type="EnsemblPlants" id="evm.model.06.1118">
    <property type="protein sequence ID" value="cds.evm.model.06.1118"/>
    <property type="gene ID" value="evm.TU.06.1118"/>
</dbReference>
<feature type="region of interest" description="Disordered" evidence="1">
    <location>
        <begin position="53"/>
        <end position="105"/>
    </location>
</feature>
<protein>
    <recommendedName>
        <fullName evidence="2">Reverse transcriptase Ty1/copia-type domain-containing protein</fullName>
    </recommendedName>
</protein>
<dbReference type="Proteomes" id="UP000596661">
    <property type="component" value="Chromosome 6"/>
</dbReference>
<dbReference type="InterPro" id="IPR043502">
    <property type="entry name" value="DNA/RNA_pol_sf"/>
</dbReference>
<proteinExistence type="predicted"/>
<evidence type="ECO:0000313" key="4">
    <source>
        <dbReference type="Proteomes" id="UP000596661"/>
    </source>
</evidence>
<evidence type="ECO:0000313" key="3">
    <source>
        <dbReference type="EnsemblPlants" id="cds.evm.model.06.1118"/>
    </source>
</evidence>
<dbReference type="OMA" id="SITESHD"/>
<accession>A0A803PT59</accession>
<name>A0A803PT59_CANSA</name>
<dbReference type="AlphaFoldDB" id="A0A803PT59"/>
<dbReference type="InterPro" id="IPR013103">
    <property type="entry name" value="RVT_2"/>
</dbReference>
<sequence>MKGYKLLDLNKNVTFISRDFYFYEHIFPFVSTGGIPPTHETYLIASPSITESHDSSISGTPSSNPNYNLSQSSTVPDPGEFTEPGTGESTVPSNSVNIPETGVSSNVFPHTRSGRIVSKPSYLNEYHYYLDSHNLSNSTQVSFVTTHPLSQDNAMDTEIEALEKNHTWIIVSLPEGHHVIGSKWVYKIKLNADGSVERSKARLIAKGYNQQEGIDYTNTFAPVTKLVTVKFVLSLAAIKGWHLHQLDVNNAILHGDLHEDVYMSIPQGYGPKGELPPNVV</sequence>
<dbReference type="Gramene" id="evm.model.06.1118">
    <property type="protein sequence ID" value="cds.evm.model.06.1118"/>
    <property type="gene ID" value="evm.TU.06.1118"/>
</dbReference>
<reference evidence="3" key="2">
    <citation type="submission" date="2021-03" db="UniProtKB">
        <authorList>
            <consortium name="EnsemblPlants"/>
        </authorList>
    </citation>
    <scope>IDENTIFICATION</scope>
</reference>
<organism evidence="3 4">
    <name type="scientific">Cannabis sativa</name>
    <name type="common">Hemp</name>
    <name type="synonym">Marijuana</name>
    <dbReference type="NCBI Taxonomy" id="3483"/>
    <lineage>
        <taxon>Eukaryota</taxon>
        <taxon>Viridiplantae</taxon>
        <taxon>Streptophyta</taxon>
        <taxon>Embryophyta</taxon>
        <taxon>Tracheophyta</taxon>
        <taxon>Spermatophyta</taxon>
        <taxon>Magnoliopsida</taxon>
        <taxon>eudicotyledons</taxon>
        <taxon>Gunneridae</taxon>
        <taxon>Pentapetalae</taxon>
        <taxon>rosids</taxon>
        <taxon>fabids</taxon>
        <taxon>Rosales</taxon>
        <taxon>Cannabaceae</taxon>
        <taxon>Cannabis</taxon>
    </lineage>
</organism>
<reference evidence="3" key="1">
    <citation type="submission" date="2018-11" db="EMBL/GenBank/DDBJ databases">
        <authorList>
            <person name="Grassa J C."/>
        </authorList>
    </citation>
    <scope>NUCLEOTIDE SEQUENCE [LARGE SCALE GENOMIC DNA]</scope>
</reference>
<evidence type="ECO:0000256" key="1">
    <source>
        <dbReference type="SAM" id="MobiDB-lite"/>
    </source>
</evidence>
<keyword evidence="4" id="KW-1185">Reference proteome</keyword>
<evidence type="ECO:0000259" key="2">
    <source>
        <dbReference type="Pfam" id="PF07727"/>
    </source>
</evidence>
<dbReference type="SUPFAM" id="SSF56672">
    <property type="entry name" value="DNA/RNA polymerases"/>
    <property type="match status" value="1"/>
</dbReference>
<feature type="compositionally biased region" description="Polar residues" evidence="1">
    <location>
        <begin position="87"/>
        <end position="105"/>
    </location>
</feature>
<dbReference type="EMBL" id="UZAU01000590">
    <property type="status" value="NOT_ANNOTATED_CDS"/>
    <property type="molecule type" value="Genomic_DNA"/>
</dbReference>